<evidence type="ECO:0000256" key="1">
    <source>
        <dbReference type="ARBA" id="ARBA00022553"/>
    </source>
</evidence>
<dbReference type="AlphaFoldDB" id="A0A291QYB8"/>
<keyword evidence="1 3" id="KW-0597">Phosphoprotein</keyword>
<keyword evidence="7" id="KW-1185">Reference proteome</keyword>
<feature type="domain" description="HTH luxR-type" evidence="4">
    <location>
        <begin position="149"/>
        <end position="214"/>
    </location>
</feature>
<dbReference type="Pfam" id="PF00196">
    <property type="entry name" value="GerE"/>
    <property type="match status" value="1"/>
</dbReference>
<name>A0A291QYB8_9BACT</name>
<dbReference type="KEGG" id="cbae:COR50_17765"/>
<dbReference type="PROSITE" id="PS50043">
    <property type="entry name" value="HTH_LUXR_2"/>
    <property type="match status" value="1"/>
</dbReference>
<dbReference type="Pfam" id="PF00072">
    <property type="entry name" value="Response_reg"/>
    <property type="match status" value="1"/>
</dbReference>
<evidence type="ECO:0000256" key="2">
    <source>
        <dbReference type="ARBA" id="ARBA00023125"/>
    </source>
</evidence>
<reference evidence="6 7" key="1">
    <citation type="submission" date="2017-10" db="EMBL/GenBank/DDBJ databases">
        <title>Paenichitinophaga pekingensis gen. nov., sp. nov., isolated from activated sludge.</title>
        <authorList>
            <person name="Jin D."/>
            <person name="Kong X."/>
            <person name="Deng Y."/>
            <person name="Bai Z."/>
        </authorList>
    </citation>
    <scope>NUCLEOTIDE SEQUENCE [LARGE SCALE GENOMIC DNA]</scope>
    <source>
        <strain evidence="6 7">13</strain>
    </source>
</reference>
<feature type="domain" description="Response regulatory" evidence="5">
    <location>
        <begin position="3"/>
        <end position="121"/>
    </location>
</feature>
<dbReference type="PANTHER" id="PTHR43214">
    <property type="entry name" value="TWO-COMPONENT RESPONSE REGULATOR"/>
    <property type="match status" value="1"/>
</dbReference>
<keyword evidence="2 6" id="KW-0238">DNA-binding</keyword>
<dbReference type="GO" id="GO:0003677">
    <property type="term" value="F:DNA binding"/>
    <property type="evidence" value="ECO:0007669"/>
    <property type="project" value="UniProtKB-KW"/>
</dbReference>
<dbReference type="InterPro" id="IPR016032">
    <property type="entry name" value="Sig_transdc_resp-reg_C-effctor"/>
</dbReference>
<dbReference type="CDD" id="cd17535">
    <property type="entry name" value="REC_NarL-like"/>
    <property type="match status" value="1"/>
</dbReference>
<feature type="modified residue" description="4-aspartylphosphate" evidence="3">
    <location>
        <position position="56"/>
    </location>
</feature>
<organism evidence="6 7">
    <name type="scientific">Chitinophaga caeni</name>
    <dbReference type="NCBI Taxonomy" id="2029983"/>
    <lineage>
        <taxon>Bacteria</taxon>
        <taxon>Pseudomonadati</taxon>
        <taxon>Bacteroidota</taxon>
        <taxon>Chitinophagia</taxon>
        <taxon>Chitinophagales</taxon>
        <taxon>Chitinophagaceae</taxon>
        <taxon>Chitinophaga</taxon>
    </lineage>
</organism>
<dbReference type="InterPro" id="IPR001789">
    <property type="entry name" value="Sig_transdc_resp-reg_receiver"/>
</dbReference>
<dbReference type="SMART" id="SM00421">
    <property type="entry name" value="HTH_LUXR"/>
    <property type="match status" value="1"/>
</dbReference>
<dbReference type="CDD" id="cd06170">
    <property type="entry name" value="LuxR_C_like"/>
    <property type="match status" value="1"/>
</dbReference>
<accession>A0A291QYB8</accession>
<proteinExistence type="predicted"/>
<dbReference type="EMBL" id="CP023777">
    <property type="protein sequence ID" value="ATL48863.1"/>
    <property type="molecule type" value="Genomic_DNA"/>
</dbReference>
<dbReference type="PROSITE" id="PS50110">
    <property type="entry name" value="RESPONSE_REGULATORY"/>
    <property type="match status" value="1"/>
</dbReference>
<dbReference type="InterPro" id="IPR058245">
    <property type="entry name" value="NreC/VraR/RcsB-like_REC"/>
</dbReference>
<gene>
    <name evidence="6" type="ORF">COR50_17765</name>
</gene>
<dbReference type="SUPFAM" id="SSF52172">
    <property type="entry name" value="CheY-like"/>
    <property type="match status" value="1"/>
</dbReference>
<dbReference type="PRINTS" id="PR00038">
    <property type="entry name" value="HTHLUXR"/>
</dbReference>
<dbReference type="Gene3D" id="3.40.50.2300">
    <property type="match status" value="1"/>
</dbReference>
<evidence type="ECO:0000259" key="5">
    <source>
        <dbReference type="PROSITE" id="PS50110"/>
    </source>
</evidence>
<protein>
    <submittedName>
        <fullName evidence="6">DNA-binding response regulator</fullName>
    </submittedName>
</protein>
<evidence type="ECO:0000313" key="7">
    <source>
        <dbReference type="Proteomes" id="UP000220133"/>
    </source>
</evidence>
<evidence type="ECO:0000259" key="4">
    <source>
        <dbReference type="PROSITE" id="PS50043"/>
    </source>
</evidence>
<dbReference type="Proteomes" id="UP000220133">
    <property type="component" value="Chromosome"/>
</dbReference>
<dbReference type="GO" id="GO:0006355">
    <property type="term" value="P:regulation of DNA-templated transcription"/>
    <property type="evidence" value="ECO:0007669"/>
    <property type="project" value="InterPro"/>
</dbReference>
<dbReference type="GO" id="GO:0000160">
    <property type="term" value="P:phosphorelay signal transduction system"/>
    <property type="evidence" value="ECO:0007669"/>
    <property type="project" value="InterPro"/>
</dbReference>
<dbReference type="InterPro" id="IPR000792">
    <property type="entry name" value="Tscrpt_reg_LuxR_C"/>
</dbReference>
<dbReference type="OrthoDB" id="9797341at2"/>
<dbReference type="RefSeq" id="WP_098195234.1">
    <property type="nucleotide sequence ID" value="NZ_CP023777.1"/>
</dbReference>
<dbReference type="PANTHER" id="PTHR43214:SF43">
    <property type="entry name" value="TWO-COMPONENT RESPONSE REGULATOR"/>
    <property type="match status" value="1"/>
</dbReference>
<dbReference type="InterPro" id="IPR039420">
    <property type="entry name" value="WalR-like"/>
</dbReference>
<dbReference type="InterPro" id="IPR011006">
    <property type="entry name" value="CheY-like_superfamily"/>
</dbReference>
<dbReference type="SMART" id="SM00448">
    <property type="entry name" value="REC"/>
    <property type="match status" value="1"/>
</dbReference>
<evidence type="ECO:0000256" key="3">
    <source>
        <dbReference type="PROSITE-ProRule" id="PRU00169"/>
    </source>
</evidence>
<dbReference type="SUPFAM" id="SSF46894">
    <property type="entry name" value="C-terminal effector domain of the bipartite response regulators"/>
    <property type="match status" value="1"/>
</dbReference>
<sequence>MIKIAIVDDHSLFRQSLRFLLEQNEGLKIVAEAENGQEFLDVLAKNNGIPDIAIVDIEMPVMTGIDLNEHLQNLYPGIKVIILTMHYQERIIASLMRNGVVAFLAKNCDKEELFQTIQQVFDHGFYINKYILDILKNAKKLRNDNLKNALAIPVDLSKREQEILILICREFSNQEMANQLFISVRTVEGHRNNLLLKIGCRNTAGLVVFAIKYGIFDIGA</sequence>
<evidence type="ECO:0000313" key="6">
    <source>
        <dbReference type="EMBL" id="ATL48863.1"/>
    </source>
</evidence>